<keyword evidence="2" id="KW-0732">Signal</keyword>
<evidence type="ECO:0000256" key="1">
    <source>
        <dbReference type="SAM" id="MobiDB-lite"/>
    </source>
</evidence>
<dbReference type="AlphaFoldDB" id="A0A1K1P6G3"/>
<evidence type="ECO:0000313" key="4">
    <source>
        <dbReference type="Proteomes" id="UP000183461"/>
    </source>
</evidence>
<sequence length="432" mass="46782">MKVQTMLKRAAAVASGVLVLSASVSMKTADSSLSAEETTAAETASAESETAAETETASEQASENAEEEPKMPEDWEKADINDYDSSLTLISYELATPEMAKVGEAVDPYAGLSEEERKALEETIAKKKSALKKATPTLSKNAAKSRTKEPTAVDIKTSGAAVGDIPPSQEGQSVEAKPGEFAFVTYGWGHGVGMSQNGANFYASCAGWTYQDILYHYYPGTELMNTGMTDEEELTIAHEPAGDTLKVVSEIVNREVGGSFAYEAIKAQAVAVYTYLKYNGDDSKDLRGKPDPPQIVIDACNEVLGEALYYEGDYALTVFSASSGGCSANCYEVFYADYPYLRSVPSDYDAAYDPHWGTVTYMSAESVKKKLETAYHITLSDDPGNWIQPVYSEETGYVTSVNIDGQTTVKGYPFSMMMGLKSSKFNLTYTYD</sequence>
<organism evidence="3 4">
    <name type="scientific">Ruminococcus flavefaciens</name>
    <dbReference type="NCBI Taxonomy" id="1265"/>
    <lineage>
        <taxon>Bacteria</taxon>
        <taxon>Bacillati</taxon>
        <taxon>Bacillota</taxon>
        <taxon>Clostridia</taxon>
        <taxon>Eubacteriales</taxon>
        <taxon>Oscillospiraceae</taxon>
        <taxon>Ruminococcus</taxon>
    </lineage>
</organism>
<feature type="compositionally biased region" description="Low complexity" evidence="1">
    <location>
        <begin position="29"/>
        <end position="63"/>
    </location>
</feature>
<evidence type="ECO:0000256" key="2">
    <source>
        <dbReference type="SAM" id="SignalP"/>
    </source>
</evidence>
<feature type="region of interest" description="Disordered" evidence="1">
    <location>
        <begin position="29"/>
        <end position="77"/>
    </location>
</feature>
<protein>
    <submittedName>
        <fullName evidence="3">SpoIID/LytB domain protein</fullName>
    </submittedName>
</protein>
<feature type="signal peptide" evidence="2">
    <location>
        <begin position="1"/>
        <end position="26"/>
    </location>
</feature>
<evidence type="ECO:0000313" key="3">
    <source>
        <dbReference type="EMBL" id="SFW43089.1"/>
    </source>
</evidence>
<proteinExistence type="predicted"/>
<feature type="compositionally biased region" description="Basic and acidic residues" evidence="1">
    <location>
        <begin position="67"/>
        <end position="77"/>
    </location>
</feature>
<gene>
    <name evidence="3" type="ORF">SAMN02910280_2518</name>
</gene>
<feature type="chain" id="PRO_5039573817" evidence="2">
    <location>
        <begin position="27"/>
        <end position="432"/>
    </location>
</feature>
<dbReference type="Proteomes" id="UP000183461">
    <property type="component" value="Unassembled WGS sequence"/>
</dbReference>
<reference evidence="3 4" key="1">
    <citation type="submission" date="2016-11" db="EMBL/GenBank/DDBJ databases">
        <authorList>
            <person name="Jaros S."/>
            <person name="Januszkiewicz K."/>
            <person name="Wedrychowicz H."/>
        </authorList>
    </citation>
    <scope>NUCLEOTIDE SEQUENCE [LARGE SCALE GENOMIC DNA]</scope>
    <source>
        <strain evidence="3 4">YL228</strain>
    </source>
</reference>
<dbReference type="EMBL" id="FPIP01000007">
    <property type="protein sequence ID" value="SFW43089.1"/>
    <property type="molecule type" value="Genomic_DNA"/>
</dbReference>
<accession>A0A1K1P6G3</accession>
<dbReference type="RefSeq" id="WP_072300748.1">
    <property type="nucleotide sequence ID" value="NZ_FPIP01000007.1"/>
</dbReference>
<name>A0A1K1P6G3_RUMFL</name>